<feature type="transmembrane region" description="Helical" evidence="7">
    <location>
        <begin position="347"/>
        <end position="366"/>
    </location>
</feature>
<dbReference type="Gene3D" id="3.30.565.10">
    <property type="entry name" value="Histidine kinase-like ATPase, C-terminal domain"/>
    <property type="match status" value="1"/>
</dbReference>
<dbReference type="PRINTS" id="PR00344">
    <property type="entry name" value="BCTRLSENSOR"/>
</dbReference>
<dbReference type="Pfam" id="PF00512">
    <property type="entry name" value="HisKA"/>
    <property type="match status" value="1"/>
</dbReference>
<dbReference type="Pfam" id="PF09084">
    <property type="entry name" value="NMT1"/>
    <property type="match status" value="1"/>
</dbReference>
<dbReference type="InterPro" id="IPR003661">
    <property type="entry name" value="HisK_dim/P_dom"/>
</dbReference>
<dbReference type="Pfam" id="PF08448">
    <property type="entry name" value="PAS_4"/>
    <property type="match status" value="1"/>
</dbReference>
<evidence type="ECO:0000256" key="4">
    <source>
        <dbReference type="ARBA" id="ARBA00022679"/>
    </source>
</evidence>
<dbReference type="InterPro" id="IPR001789">
    <property type="entry name" value="Sig_transdc_resp-reg_receiver"/>
</dbReference>
<dbReference type="Pfam" id="PF13426">
    <property type="entry name" value="PAS_9"/>
    <property type="match status" value="1"/>
</dbReference>
<gene>
    <name evidence="11" type="ORF">DENIS_3323</name>
</gene>
<dbReference type="SMART" id="SM00387">
    <property type="entry name" value="HATPase_c"/>
    <property type="match status" value="1"/>
</dbReference>
<proteinExistence type="predicted"/>
<dbReference type="SUPFAM" id="SSF47384">
    <property type="entry name" value="Homodimeric domain of signal transducing histidine kinase"/>
    <property type="match status" value="1"/>
</dbReference>
<feature type="modified residue" description="4-aspartylphosphate" evidence="6">
    <location>
        <position position="1133"/>
    </location>
</feature>
<dbReference type="InterPro" id="IPR015168">
    <property type="entry name" value="SsuA/THI5"/>
</dbReference>
<keyword evidence="7" id="KW-0472">Membrane</keyword>
<keyword evidence="5" id="KW-0418">Kinase</keyword>
<dbReference type="SUPFAM" id="SSF55781">
    <property type="entry name" value="GAF domain-like"/>
    <property type="match status" value="1"/>
</dbReference>
<dbReference type="InterPro" id="IPR013656">
    <property type="entry name" value="PAS_4"/>
</dbReference>
<dbReference type="PROSITE" id="PS50113">
    <property type="entry name" value="PAC"/>
    <property type="match status" value="1"/>
</dbReference>
<evidence type="ECO:0000259" key="10">
    <source>
        <dbReference type="PROSITE" id="PS50113"/>
    </source>
</evidence>
<dbReference type="CDD" id="cd00130">
    <property type="entry name" value="PAS"/>
    <property type="match status" value="2"/>
</dbReference>
<dbReference type="SUPFAM" id="SSF52172">
    <property type="entry name" value="CheY-like"/>
    <property type="match status" value="1"/>
</dbReference>
<dbReference type="SMART" id="SM00448">
    <property type="entry name" value="REC"/>
    <property type="match status" value="1"/>
</dbReference>
<keyword evidence="3 6" id="KW-0597">Phosphoprotein</keyword>
<sequence length="1206" mass="135961">MNALRRIGPASVRNFTASLLIGFLILSPPAIFAADTVSLQLRWDHQFQFAGYYAAQWEGYYAEAGLNAEIRSAVQSDGEILSAVREVARGRADFGVGAADILIARDRGMPLMVLAVIFQQSAAEFYALRNTQMNTPADLLNLRVARRVNDLIDVELQAMLRAEGIDLNWLSAYPHQPGITHLADGRVDVVPGYRISVPYDARKQGMHLKVLRPADYGVDFYGDSLFCSRKLIEREADRVHRFVRASLKGWEYALRHPREIADRITREMPRLTPVDDFGAFNRFQAEGVRQLTLWPIVEVGHINPHRWHNMHRELKQSGVVSGDFNPGALIFDPDPDEQPRARFLRKALFIGVASVFLVFSLSLIWIRALRRTVAARTGELRRRIEAQRETEKALRDSEARYRNLFTHNHAVMLLTDTETGDIIDANPAACAFYGYPPGEMKKMNISAISQGSVMEFEAEIRQRSKKHHRYLLSAHRLASGEIRNVEIYRGLVDVGRQRLRHAIIHDISGKVATETALKKSERMFREIFDQSFQFIAMLSVEGRLLMANRNAIDFIHADESLLNGKFFWETPWWNNAEKEKKRVEKAIRGAAQGDVIRFETHHRTPDGVVHFFDVSIKPVKDDAGSVTMLIAEGRDISDIRQANAELRFNEARLTALLALNRMVGDSVEKITKFALDQAVQLTHSEMGYLAFVSENETALTMHSWSDAAVDRCRVKEFQKIYPVEKIGLWGEALRQRRPVVTNDYAAPNPMKKGCPEGHVPIIRHANIPVSDGERIVAVAGIANKTTPYDDSDIRQLTLLMQGMWRLIQRKRADKERIKLESQLRQARKMEAIGTLAGGIAHDFNNILFPIMGYAEMSMDDVPEGSTVWNNVRQVMHAAQRAQELVRQILAFSRQAEAEKKPARIHPIIREALRLIRASLPSTIDIQQDIPEEAGHVIADPVQIHQVIINLCTNAYHAMRETGGTLAIALKNETVRSEESFRKMLIMPGPYVRITISDTGCGMSRSVQEKIFEPYFTTKVQGEGSGLGLSIVHGIVKSHNGHITVYSEPERGTTFNIYLPRTDAEKASRKAVSARPVPRGTEHILLVDDEPQIVKMEKQLLCSLGYKVTDCTASPEALAAFTARPDAFDLVITDYTMPNMTGEELTRKLMVIRPDIPVILFTGFSELINGQKARDIGIREMIMKPVIRRDIAEAIRRVLDGENGNPA</sequence>
<feature type="domain" description="PAC" evidence="10">
    <location>
        <begin position="596"/>
        <end position="648"/>
    </location>
</feature>
<name>A0A401FZE6_9BACT</name>
<reference evidence="12" key="2">
    <citation type="submission" date="2019-01" db="EMBL/GenBank/DDBJ databases">
        <title>Genome sequence of Desulfonema ishimotonii strain Tokyo 01.</title>
        <authorList>
            <person name="Fukui M."/>
        </authorList>
    </citation>
    <scope>NUCLEOTIDE SEQUENCE [LARGE SCALE GENOMIC DNA]</scope>
    <source>
        <strain evidence="12">Tokyo 01</strain>
    </source>
</reference>
<dbReference type="Gene3D" id="3.40.190.10">
    <property type="entry name" value="Periplasmic binding protein-like II"/>
    <property type="match status" value="2"/>
</dbReference>
<evidence type="ECO:0000313" key="12">
    <source>
        <dbReference type="Proteomes" id="UP000288096"/>
    </source>
</evidence>
<dbReference type="Gene3D" id="3.40.50.2300">
    <property type="match status" value="1"/>
</dbReference>
<dbReference type="SMART" id="SM00091">
    <property type="entry name" value="PAS"/>
    <property type="match status" value="2"/>
</dbReference>
<dbReference type="PANTHER" id="PTHR43065">
    <property type="entry name" value="SENSOR HISTIDINE KINASE"/>
    <property type="match status" value="1"/>
</dbReference>
<dbReference type="RefSeq" id="WP_166405147.1">
    <property type="nucleotide sequence ID" value="NZ_BEXT01000001.1"/>
</dbReference>
<dbReference type="Gene3D" id="1.10.287.130">
    <property type="match status" value="1"/>
</dbReference>
<evidence type="ECO:0000259" key="9">
    <source>
        <dbReference type="PROSITE" id="PS50110"/>
    </source>
</evidence>
<accession>A0A401FZE6</accession>
<dbReference type="InterPro" id="IPR000014">
    <property type="entry name" value="PAS"/>
</dbReference>
<dbReference type="InterPro" id="IPR036890">
    <property type="entry name" value="HATPase_C_sf"/>
</dbReference>
<dbReference type="Gene3D" id="3.30.450.40">
    <property type="match status" value="1"/>
</dbReference>
<dbReference type="InterPro" id="IPR036097">
    <property type="entry name" value="HisK_dim/P_sf"/>
</dbReference>
<dbReference type="InterPro" id="IPR035965">
    <property type="entry name" value="PAS-like_dom_sf"/>
</dbReference>
<evidence type="ECO:0000256" key="6">
    <source>
        <dbReference type="PROSITE-ProRule" id="PRU00169"/>
    </source>
</evidence>
<evidence type="ECO:0000259" key="8">
    <source>
        <dbReference type="PROSITE" id="PS50109"/>
    </source>
</evidence>
<dbReference type="SUPFAM" id="SSF55785">
    <property type="entry name" value="PYP-like sensor domain (PAS domain)"/>
    <property type="match status" value="2"/>
</dbReference>
<dbReference type="SUPFAM" id="SSF55874">
    <property type="entry name" value="ATPase domain of HSP90 chaperone/DNA topoisomerase II/histidine kinase"/>
    <property type="match status" value="1"/>
</dbReference>
<dbReference type="Proteomes" id="UP000288096">
    <property type="component" value="Unassembled WGS sequence"/>
</dbReference>
<dbReference type="EMBL" id="BEXT01000001">
    <property type="protein sequence ID" value="GBC62351.1"/>
    <property type="molecule type" value="Genomic_DNA"/>
</dbReference>
<dbReference type="GO" id="GO:0000155">
    <property type="term" value="F:phosphorelay sensor kinase activity"/>
    <property type="evidence" value="ECO:0007669"/>
    <property type="project" value="InterPro"/>
</dbReference>
<dbReference type="PROSITE" id="PS50110">
    <property type="entry name" value="RESPONSE_REGULATORY"/>
    <property type="match status" value="1"/>
</dbReference>
<dbReference type="Gene3D" id="3.30.450.20">
    <property type="entry name" value="PAS domain"/>
    <property type="match status" value="2"/>
</dbReference>
<evidence type="ECO:0000256" key="5">
    <source>
        <dbReference type="ARBA" id="ARBA00022777"/>
    </source>
</evidence>
<keyword evidence="7" id="KW-0812">Transmembrane</keyword>
<protein>
    <recommendedName>
        <fullName evidence="2">histidine kinase</fullName>
        <ecNumber evidence="2">2.7.13.3</ecNumber>
    </recommendedName>
</protein>
<organism evidence="11 12">
    <name type="scientific">Desulfonema ishimotonii</name>
    <dbReference type="NCBI Taxonomy" id="45657"/>
    <lineage>
        <taxon>Bacteria</taxon>
        <taxon>Pseudomonadati</taxon>
        <taxon>Thermodesulfobacteriota</taxon>
        <taxon>Desulfobacteria</taxon>
        <taxon>Desulfobacterales</taxon>
        <taxon>Desulfococcaceae</taxon>
        <taxon>Desulfonema</taxon>
    </lineage>
</organism>
<comment type="caution">
    <text evidence="11">The sequence shown here is derived from an EMBL/GenBank/DDBJ whole genome shotgun (WGS) entry which is preliminary data.</text>
</comment>
<feature type="domain" description="Histidine kinase" evidence="8">
    <location>
        <begin position="838"/>
        <end position="1062"/>
    </location>
</feature>
<evidence type="ECO:0000313" key="11">
    <source>
        <dbReference type="EMBL" id="GBC62351.1"/>
    </source>
</evidence>
<evidence type="ECO:0000256" key="1">
    <source>
        <dbReference type="ARBA" id="ARBA00000085"/>
    </source>
</evidence>
<evidence type="ECO:0000256" key="2">
    <source>
        <dbReference type="ARBA" id="ARBA00012438"/>
    </source>
</evidence>
<keyword evidence="12" id="KW-1185">Reference proteome</keyword>
<dbReference type="Pfam" id="PF00072">
    <property type="entry name" value="Response_reg"/>
    <property type="match status" value="1"/>
</dbReference>
<feature type="domain" description="Response regulatory" evidence="9">
    <location>
        <begin position="1082"/>
        <end position="1198"/>
    </location>
</feature>
<dbReference type="InterPro" id="IPR003018">
    <property type="entry name" value="GAF"/>
</dbReference>
<dbReference type="CDD" id="cd00082">
    <property type="entry name" value="HisKA"/>
    <property type="match status" value="1"/>
</dbReference>
<dbReference type="InterPro" id="IPR000700">
    <property type="entry name" value="PAS-assoc_C"/>
</dbReference>
<dbReference type="PANTHER" id="PTHR43065:SF42">
    <property type="entry name" value="TWO-COMPONENT SENSOR PPRA"/>
    <property type="match status" value="1"/>
</dbReference>
<reference evidence="12" key="1">
    <citation type="submission" date="2017-11" db="EMBL/GenBank/DDBJ databases">
        <authorList>
            <person name="Watanabe M."/>
            <person name="Kojima H."/>
        </authorList>
    </citation>
    <scope>NUCLEOTIDE SEQUENCE [LARGE SCALE GENOMIC DNA]</scope>
    <source>
        <strain evidence="12">Tokyo 01</strain>
    </source>
</reference>
<dbReference type="AlphaFoldDB" id="A0A401FZE6"/>
<dbReference type="NCBIfam" id="TIGR00229">
    <property type="entry name" value="sensory_box"/>
    <property type="match status" value="2"/>
</dbReference>
<dbReference type="EC" id="2.7.13.3" evidence="2"/>
<dbReference type="InterPro" id="IPR011006">
    <property type="entry name" value="CheY-like_superfamily"/>
</dbReference>
<dbReference type="Pfam" id="PF13185">
    <property type="entry name" value="GAF_2"/>
    <property type="match status" value="1"/>
</dbReference>
<dbReference type="Pfam" id="PF02518">
    <property type="entry name" value="HATPase_c"/>
    <property type="match status" value="1"/>
</dbReference>
<dbReference type="InterPro" id="IPR029016">
    <property type="entry name" value="GAF-like_dom_sf"/>
</dbReference>
<dbReference type="InterPro" id="IPR003594">
    <property type="entry name" value="HATPase_dom"/>
</dbReference>
<keyword evidence="7" id="KW-1133">Transmembrane helix</keyword>
<dbReference type="PROSITE" id="PS50109">
    <property type="entry name" value="HIS_KIN"/>
    <property type="match status" value="1"/>
</dbReference>
<dbReference type="SMART" id="SM00388">
    <property type="entry name" value="HisKA"/>
    <property type="match status" value="1"/>
</dbReference>
<comment type="catalytic activity">
    <reaction evidence="1">
        <text>ATP + protein L-histidine = ADP + protein N-phospho-L-histidine.</text>
        <dbReference type="EC" id="2.7.13.3"/>
    </reaction>
</comment>
<keyword evidence="4" id="KW-0808">Transferase</keyword>
<dbReference type="SUPFAM" id="SSF53850">
    <property type="entry name" value="Periplasmic binding protein-like II"/>
    <property type="match status" value="1"/>
</dbReference>
<dbReference type="CDD" id="cd00156">
    <property type="entry name" value="REC"/>
    <property type="match status" value="1"/>
</dbReference>
<dbReference type="InterPro" id="IPR005467">
    <property type="entry name" value="His_kinase_dom"/>
</dbReference>
<evidence type="ECO:0000256" key="7">
    <source>
        <dbReference type="SAM" id="Phobius"/>
    </source>
</evidence>
<evidence type="ECO:0000256" key="3">
    <source>
        <dbReference type="ARBA" id="ARBA00022553"/>
    </source>
</evidence>
<dbReference type="InterPro" id="IPR004358">
    <property type="entry name" value="Sig_transdc_His_kin-like_C"/>
</dbReference>